<dbReference type="Proteomes" id="UP001180453">
    <property type="component" value="Unassembled WGS sequence"/>
</dbReference>
<feature type="chain" id="PRO_5046117654" description="glycerophosphodiester phosphodiesterase" evidence="7">
    <location>
        <begin position="23"/>
        <end position="408"/>
    </location>
</feature>
<proteinExistence type="inferred from homology"/>
<evidence type="ECO:0000256" key="5">
    <source>
        <dbReference type="ARBA" id="ARBA00022801"/>
    </source>
</evidence>
<evidence type="ECO:0000256" key="3">
    <source>
        <dbReference type="ARBA" id="ARBA00022729"/>
    </source>
</evidence>
<organism evidence="9 10">
    <name type="scientific">Roseateles saccharophilus</name>
    <name type="common">Pseudomonas saccharophila</name>
    <dbReference type="NCBI Taxonomy" id="304"/>
    <lineage>
        <taxon>Bacteria</taxon>
        <taxon>Pseudomonadati</taxon>
        <taxon>Pseudomonadota</taxon>
        <taxon>Betaproteobacteria</taxon>
        <taxon>Burkholderiales</taxon>
        <taxon>Sphaerotilaceae</taxon>
        <taxon>Roseateles</taxon>
    </lineage>
</organism>
<name>A0ABU1YPM1_ROSSA</name>
<keyword evidence="4" id="KW-0319">Glycerol metabolism</keyword>
<dbReference type="InterPro" id="IPR030395">
    <property type="entry name" value="GP_PDE_dom"/>
</dbReference>
<evidence type="ECO:0000256" key="6">
    <source>
        <dbReference type="ARBA" id="ARBA00047512"/>
    </source>
</evidence>
<dbReference type="RefSeq" id="WP_310267103.1">
    <property type="nucleotide sequence ID" value="NZ_JAVDXU010000002.1"/>
</dbReference>
<protein>
    <recommendedName>
        <fullName evidence="2">glycerophosphodiester phosphodiesterase</fullName>
        <ecNumber evidence="2">3.1.4.46</ecNumber>
    </recommendedName>
</protein>
<feature type="domain" description="GP-PDE" evidence="8">
    <location>
        <begin position="32"/>
        <end position="382"/>
    </location>
</feature>
<keyword evidence="3 7" id="KW-0732">Signal</keyword>
<evidence type="ECO:0000256" key="7">
    <source>
        <dbReference type="SAM" id="SignalP"/>
    </source>
</evidence>
<dbReference type="EMBL" id="JAVDXU010000002">
    <property type="protein sequence ID" value="MDR7270810.1"/>
    <property type="molecule type" value="Genomic_DNA"/>
</dbReference>
<evidence type="ECO:0000313" key="10">
    <source>
        <dbReference type="Proteomes" id="UP001180453"/>
    </source>
</evidence>
<keyword evidence="5 9" id="KW-0378">Hydrolase</keyword>
<accession>A0ABU1YPM1</accession>
<evidence type="ECO:0000256" key="2">
    <source>
        <dbReference type="ARBA" id="ARBA00012247"/>
    </source>
</evidence>
<dbReference type="EC" id="3.1.4.46" evidence="2"/>
<dbReference type="InterPro" id="IPR017946">
    <property type="entry name" value="PLC-like_Pdiesterase_TIM-brl"/>
</dbReference>
<dbReference type="GO" id="GO:0008889">
    <property type="term" value="F:glycerophosphodiester phosphodiesterase activity"/>
    <property type="evidence" value="ECO:0007669"/>
    <property type="project" value="UniProtKB-EC"/>
</dbReference>
<dbReference type="Pfam" id="PF03009">
    <property type="entry name" value="GDPD"/>
    <property type="match status" value="1"/>
</dbReference>
<evidence type="ECO:0000313" key="9">
    <source>
        <dbReference type="EMBL" id="MDR7270810.1"/>
    </source>
</evidence>
<comment type="catalytic activity">
    <reaction evidence="6">
        <text>a sn-glycero-3-phosphodiester + H2O = an alcohol + sn-glycerol 3-phosphate + H(+)</text>
        <dbReference type="Rhea" id="RHEA:12969"/>
        <dbReference type="ChEBI" id="CHEBI:15377"/>
        <dbReference type="ChEBI" id="CHEBI:15378"/>
        <dbReference type="ChEBI" id="CHEBI:30879"/>
        <dbReference type="ChEBI" id="CHEBI:57597"/>
        <dbReference type="ChEBI" id="CHEBI:83408"/>
        <dbReference type="EC" id="3.1.4.46"/>
    </reaction>
</comment>
<dbReference type="PANTHER" id="PTHR43620">
    <property type="entry name" value="GLYCEROPHOSPHORYL DIESTER PHOSPHODIESTERASE"/>
    <property type="match status" value="1"/>
</dbReference>
<reference evidence="9 10" key="1">
    <citation type="submission" date="2023-07" db="EMBL/GenBank/DDBJ databases">
        <title>Sorghum-associated microbial communities from plants grown in Nebraska, USA.</title>
        <authorList>
            <person name="Schachtman D."/>
        </authorList>
    </citation>
    <scope>NUCLEOTIDE SEQUENCE [LARGE SCALE GENOMIC DNA]</scope>
    <source>
        <strain evidence="9 10">BE314</strain>
    </source>
</reference>
<sequence length="408" mass="44398">MIQPLRWAGLCLLALASLSASAHDRGRAENAPLVIGHRGGATGYLPDHTLENYALGIAMGADYVEPDLVSTKDGHLIARHEPNLIATTNVASLPQFASRKRTAIIDGAAEEGFFASDFTLAEIKTLRAIQPLADRDASFNGQFEIPTLEEVIAFVKRKSAEEGRRIGIYPETKHPTYHRSLGLPLEDKLLAILSRAGWNHRSAPVIIQSFETANLKYLRSKSSVRLVQLVDANDVNADGSLDFTKPYDKPYDWVVSGRAGLFKDLLTPAGLAEVKTYADGIGPWKVYLISSACKTVAAGGGCADTNGDGLVDERDRKLLAPSDIVANAHKLGLMVHPYTFRSEQKRLASDYKGSPAIEYLAFYELGVDGVFADFADDAFAARAMFLLKNDPNYARCLVNGRGCVNSRD</sequence>
<evidence type="ECO:0000259" key="8">
    <source>
        <dbReference type="PROSITE" id="PS51704"/>
    </source>
</evidence>
<evidence type="ECO:0000256" key="4">
    <source>
        <dbReference type="ARBA" id="ARBA00022798"/>
    </source>
</evidence>
<dbReference type="PANTHER" id="PTHR43620:SF7">
    <property type="entry name" value="GLYCEROPHOSPHODIESTER PHOSPHODIESTERASE GDPD5-RELATED"/>
    <property type="match status" value="1"/>
</dbReference>
<comment type="caution">
    <text evidence="9">The sequence shown here is derived from an EMBL/GenBank/DDBJ whole genome shotgun (WGS) entry which is preliminary data.</text>
</comment>
<gene>
    <name evidence="9" type="ORF">J2X20_003468</name>
</gene>
<dbReference type="CDD" id="cd08602">
    <property type="entry name" value="GDPD_ScGlpQ1_like"/>
    <property type="match status" value="1"/>
</dbReference>
<dbReference type="Gene3D" id="3.20.20.190">
    <property type="entry name" value="Phosphatidylinositol (PI) phosphodiesterase"/>
    <property type="match status" value="1"/>
</dbReference>
<evidence type="ECO:0000256" key="1">
    <source>
        <dbReference type="ARBA" id="ARBA00007277"/>
    </source>
</evidence>
<dbReference type="SUPFAM" id="SSF51695">
    <property type="entry name" value="PLC-like phosphodiesterases"/>
    <property type="match status" value="1"/>
</dbReference>
<comment type="similarity">
    <text evidence="1">Belongs to the glycerophosphoryl diester phosphodiesterase family.</text>
</comment>
<feature type="signal peptide" evidence="7">
    <location>
        <begin position="1"/>
        <end position="22"/>
    </location>
</feature>
<dbReference type="PROSITE" id="PS51704">
    <property type="entry name" value="GP_PDE"/>
    <property type="match status" value="1"/>
</dbReference>
<keyword evidence="10" id="KW-1185">Reference proteome</keyword>